<gene>
    <name evidence="1" type="ORF">FF38_09045</name>
</gene>
<protein>
    <submittedName>
        <fullName evidence="1">Uncharacterized protein</fullName>
    </submittedName>
</protein>
<dbReference type="STRING" id="7375.A0A0L0BN29"/>
<evidence type="ECO:0000313" key="1">
    <source>
        <dbReference type="EMBL" id="KNC21515.1"/>
    </source>
</evidence>
<organism evidence="1 2">
    <name type="scientific">Lucilia cuprina</name>
    <name type="common">Green bottle fly</name>
    <name type="synonym">Australian sheep blowfly</name>
    <dbReference type="NCBI Taxonomy" id="7375"/>
    <lineage>
        <taxon>Eukaryota</taxon>
        <taxon>Metazoa</taxon>
        <taxon>Ecdysozoa</taxon>
        <taxon>Arthropoda</taxon>
        <taxon>Hexapoda</taxon>
        <taxon>Insecta</taxon>
        <taxon>Pterygota</taxon>
        <taxon>Neoptera</taxon>
        <taxon>Endopterygota</taxon>
        <taxon>Diptera</taxon>
        <taxon>Brachycera</taxon>
        <taxon>Muscomorpha</taxon>
        <taxon>Oestroidea</taxon>
        <taxon>Calliphoridae</taxon>
        <taxon>Luciliinae</taxon>
        <taxon>Lucilia</taxon>
    </lineage>
</organism>
<dbReference type="EMBL" id="JRES01001610">
    <property type="protein sequence ID" value="KNC21515.1"/>
    <property type="molecule type" value="Genomic_DNA"/>
</dbReference>
<reference evidence="1 2" key="1">
    <citation type="journal article" date="2015" name="Nat. Commun.">
        <title>Lucilia cuprina genome unlocks parasitic fly biology to underpin future interventions.</title>
        <authorList>
            <person name="Anstead C.A."/>
            <person name="Korhonen P.K."/>
            <person name="Young N.D."/>
            <person name="Hall R.S."/>
            <person name="Jex A.R."/>
            <person name="Murali S.C."/>
            <person name="Hughes D.S."/>
            <person name="Lee S.F."/>
            <person name="Perry T."/>
            <person name="Stroehlein A.J."/>
            <person name="Ansell B.R."/>
            <person name="Breugelmans B."/>
            <person name="Hofmann A."/>
            <person name="Qu J."/>
            <person name="Dugan S."/>
            <person name="Lee S.L."/>
            <person name="Chao H."/>
            <person name="Dinh H."/>
            <person name="Han Y."/>
            <person name="Doddapaneni H.V."/>
            <person name="Worley K.C."/>
            <person name="Muzny D.M."/>
            <person name="Ioannidis P."/>
            <person name="Waterhouse R.M."/>
            <person name="Zdobnov E.M."/>
            <person name="James P.J."/>
            <person name="Bagnall N.H."/>
            <person name="Kotze A.C."/>
            <person name="Gibbs R.A."/>
            <person name="Richards S."/>
            <person name="Batterham P."/>
            <person name="Gasser R.B."/>
        </authorList>
    </citation>
    <scope>NUCLEOTIDE SEQUENCE [LARGE SCALE GENOMIC DNA]</scope>
    <source>
        <strain evidence="1 2">LS</strain>
        <tissue evidence="1">Full body</tissue>
    </source>
</reference>
<dbReference type="AlphaFoldDB" id="A0A0L0BN29"/>
<name>A0A0L0BN29_LUCCU</name>
<sequence length="163" mass="17360">MLENEKCVTSDTVTSVDSFLTATSVDSFVSSTSVIGFGTPTSVVGLDTATSVDSFGTSTSVISHQFSLSFQLFIEVDLHVFLAPSVLILLLSTSIYPRKISFAFFIEGADVDVDVRSAVPAVGGSMDINQALQEVLKKSLTADWSVGGPMDINRALQKILKKS</sequence>
<keyword evidence="2" id="KW-1185">Reference proteome</keyword>
<dbReference type="Proteomes" id="UP000037069">
    <property type="component" value="Unassembled WGS sequence"/>
</dbReference>
<comment type="caution">
    <text evidence="1">The sequence shown here is derived from an EMBL/GenBank/DDBJ whole genome shotgun (WGS) entry which is preliminary data.</text>
</comment>
<proteinExistence type="predicted"/>
<accession>A0A0L0BN29</accession>
<evidence type="ECO:0000313" key="2">
    <source>
        <dbReference type="Proteomes" id="UP000037069"/>
    </source>
</evidence>